<evidence type="ECO:0000256" key="2">
    <source>
        <dbReference type="HAMAP-Rule" id="MF_00984"/>
    </source>
</evidence>
<proteinExistence type="inferred from homology"/>
<protein>
    <recommendedName>
        <fullName evidence="2 3">Single-stranded DNA-binding protein</fullName>
        <shortName evidence="2">SSB</shortName>
    </recommendedName>
</protein>
<dbReference type="PIRSF" id="PIRSF002070">
    <property type="entry name" value="SSB"/>
    <property type="match status" value="1"/>
</dbReference>
<dbReference type="CDD" id="cd04496">
    <property type="entry name" value="SSB_OBF"/>
    <property type="match status" value="1"/>
</dbReference>
<reference evidence="4 5" key="1">
    <citation type="submission" date="2018-06" db="EMBL/GenBank/DDBJ databases">
        <authorList>
            <consortium name="Pathogen Informatics"/>
            <person name="Doyle S."/>
        </authorList>
    </citation>
    <scope>NUCLEOTIDE SEQUENCE [LARGE SCALE GENOMIC DNA]</scope>
    <source>
        <strain evidence="4 5">NCTC13102</strain>
    </source>
</reference>
<organism evidence="4 5">
    <name type="scientific">Helicobacter fennelliae</name>
    <dbReference type="NCBI Taxonomy" id="215"/>
    <lineage>
        <taxon>Bacteria</taxon>
        <taxon>Pseudomonadati</taxon>
        <taxon>Campylobacterota</taxon>
        <taxon>Epsilonproteobacteria</taxon>
        <taxon>Campylobacterales</taxon>
        <taxon>Helicobacteraceae</taxon>
        <taxon>Helicobacter</taxon>
    </lineage>
</organism>
<evidence type="ECO:0000313" key="5">
    <source>
        <dbReference type="Proteomes" id="UP000250166"/>
    </source>
</evidence>
<dbReference type="PANTHER" id="PTHR10302:SF27">
    <property type="entry name" value="SINGLE-STRANDED DNA-BINDING PROTEIN"/>
    <property type="match status" value="1"/>
</dbReference>
<dbReference type="SUPFAM" id="SSF50249">
    <property type="entry name" value="Nucleic acid-binding proteins"/>
    <property type="match status" value="1"/>
</dbReference>
<dbReference type="Gene3D" id="2.40.50.140">
    <property type="entry name" value="Nucleic acid-binding proteins"/>
    <property type="match status" value="1"/>
</dbReference>
<dbReference type="InterPro" id="IPR011344">
    <property type="entry name" value="ssDNA-bd"/>
</dbReference>
<keyword evidence="1 2" id="KW-0238">DNA-binding</keyword>
<dbReference type="Proteomes" id="UP000250166">
    <property type="component" value="Unassembled WGS sequence"/>
</dbReference>
<gene>
    <name evidence="4" type="primary">ssb_2</name>
    <name evidence="4" type="ORF">NCTC13102_02108</name>
</gene>
<dbReference type="InterPro" id="IPR000424">
    <property type="entry name" value="Primosome_PriB/ssb"/>
</dbReference>
<dbReference type="GO" id="GO:0003697">
    <property type="term" value="F:single-stranded DNA binding"/>
    <property type="evidence" value="ECO:0007669"/>
    <property type="project" value="UniProtKB-UniRule"/>
</dbReference>
<dbReference type="NCBIfam" id="TIGR00621">
    <property type="entry name" value="ssb"/>
    <property type="match status" value="1"/>
</dbReference>
<dbReference type="EMBL" id="UAWL01000020">
    <property type="protein sequence ID" value="SQC36298.1"/>
    <property type="molecule type" value="Genomic_DNA"/>
</dbReference>
<dbReference type="AlphaFoldDB" id="A0A2X3E1R8"/>
<comment type="caution">
    <text evidence="2">Lacks conserved residue(s) required for the propagation of feature annotation.</text>
</comment>
<sequence>MNSVNISGNLIREAEIKYIGKNNTPCVEFVIARSHKFKNEKGNIEEQVMFFEVVLFGQFGEKILKYLGKGKKVYVQGELRQGKWEYEGKKHSKISIVAQKVFLEGRDIQNTESHKSIQNTQNQESQNIEAESNGAIVSESVDLSKVNIGDELPI</sequence>
<dbReference type="InterPro" id="IPR012340">
    <property type="entry name" value="NA-bd_OB-fold"/>
</dbReference>
<accession>A0A2X3E1R8</accession>
<dbReference type="PROSITE" id="PS50935">
    <property type="entry name" value="SSB"/>
    <property type="match status" value="1"/>
</dbReference>
<dbReference type="RefSeq" id="WP_112059191.1">
    <property type="nucleotide sequence ID" value="NZ_UAWL01000020.1"/>
</dbReference>
<evidence type="ECO:0000256" key="3">
    <source>
        <dbReference type="PIRNR" id="PIRNR002070"/>
    </source>
</evidence>
<dbReference type="Pfam" id="PF00436">
    <property type="entry name" value="SSB"/>
    <property type="match status" value="1"/>
</dbReference>
<dbReference type="GO" id="GO:0009295">
    <property type="term" value="C:nucleoid"/>
    <property type="evidence" value="ECO:0007669"/>
    <property type="project" value="TreeGrafter"/>
</dbReference>
<dbReference type="HAMAP" id="MF_00984">
    <property type="entry name" value="SSB"/>
    <property type="match status" value="1"/>
</dbReference>
<evidence type="ECO:0000313" key="4">
    <source>
        <dbReference type="EMBL" id="SQC36298.1"/>
    </source>
</evidence>
<dbReference type="PANTHER" id="PTHR10302">
    <property type="entry name" value="SINGLE-STRANDED DNA-BINDING PROTEIN"/>
    <property type="match status" value="1"/>
</dbReference>
<dbReference type="GO" id="GO:0006260">
    <property type="term" value="P:DNA replication"/>
    <property type="evidence" value="ECO:0007669"/>
    <property type="project" value="InterPro"/>
</dbReference>
<name>A0A2X3E1R8_9HELI</name>
<evidence type="ECO:0000256" key="1">
    <source>
        <dbReference type="ARBA" id="ARBA00023125"/>
    </source>
</evidence>
<comment type="subunit">
    <text evidence="2">Homotetramer.</text>
</comment>